<reference evidence="8" key="1">
    <citation type="submission" date="2017-01" db="EMBL/GenBank/DDBJ databases">
        <authorList>
            <person name="Varghese N."/>
            <person name="Submissions S."/>
        </authorList>
    </citation>
    <scope>NUCLEOTIDE SEQUENCE [LARGE SCALE GENOMIC DNA]</scope>
    <source>
        <strain evidence="8">DSM 45196</strain>
    </source>
</reference>
<keyword evidence="2 3" id="KW-0186">Copper</keyword>
<dbReference type="GO" id="GO:0046872">
    <property type="term" value="F:metal ion binding"/>
    <property type="evidence" value="ECO:0007669"/>
    <property type="project" value="UniProtKB-KW"/>
</dbReference>
<evidence type="ECO:0000256" key="2">
    <source>
        <dbReference type="ARBA" id="ARBA00023008"/>
    </source>
</evidence>
<keyword evidence="3" id="KW-0479">Metal-binding</keyword>
<dbReference type="InterPro" id="IPR013766">
    <property type="entry name" value="Thioredoxin_domain"/>
</dbReference>
<comment type="similarity">
    <text evidence="1">Belongs to the SCO1/2 family.</text>
</comment>
<dbReference type="Proteomes" id="UP000186795">
    <property type="component" value="Unassembled WGS sequence"/>
</dbReference>
<proteinExistence type="inferred from homology"/>
<evidence type="ECO:0000259" key="6">
    <source>
        <dbReference type="PROSITE" id="PS51352"/>
    </source>
</evidence>
<dbReference type="PANTHER" id="PTHR12151">
    <property type="entry name" value="ELECTRON TRANSPORT PROTIN SCO1/SENC FAMILY MEMBER"/>
    <property type="match status" value="1"/>
</dbReference>
<dbReference type="AlphaFoldDB" id="A0A1N7M2V2"/>
<dbReference type="Pfam" id="PF02630">
    <property type="entry name" value="SCO1-SenC"/>
    <property type="match status" value="1"/>
</dbReference>
<dbReference type="InterPro" id="IPR036249">
    <property type="entry name" value="Thioredoxin-like_sf"/>
</dbReference>
<keyword evidence="8" id="KW-1185">Reference proteome</keyword>
<dbReference type="PROSITE" id="PS51352">
    <property type="entry name" value="THIOREDOXIN_2"/>
    <property type="match status" value="1"/>
</dbReference>
<gene>
    <name evidence="7" type="ORF">SAMN05421790_105165</name>
</gene>
<dbReference type="EMBL" id="FTOD01000005">
    <property type="protein sequence ID" value="SIS80420.1"/>
    <property type="molecule type" value="Genomic_DNA"/>
</dbReference>
<organism evidence="7 8">
    <name type="scientific">Kroppenstedtia eburnea</name>
    <dbReference type="NCBI Taxonomy" id="714067"/>
    <lineage>
        <taxon>Bacteria</taxon>
        <taxon>Bacillati</taxon>
        <taxon>Bacillota</taxon>
        <taxon>Bacilli</taxon>
        <taxon>Bacillales</taxon>
        <taxon>Thermoactinomycetaceae</taxon>
        <taxon>Kroppenstedtia</taxon>
    </lineage>
</organism>
<feature type="disulfide bond" description="Redox-active" evidence="4">
    <location>
        <begin position="83"/>
        <end position="87"/>
    </location>
</feature>
<dbReference type="Gene3D" id="3.40.30.10">
    <property type="entry name" value="Glutaredoxin"/>
    <property type="match status" value="1"/>
</dbReference>
<dbReference type="OrthoDB" id="9811998at2"/>
<sequence>MSDAKWRRRRISLLLVLVLMVAAGCGAATEDGKETDGSGTQEEQQALNWEVPDFQYKDQNGKPFGLSDLKGKVWLSNAMFTRCPDVCPPMTANMKKVQDRLKSEGLKVEIVSFSVDPAHDTPKVLKSFGEQFDADFGSWHFLTGYKDEEIQSLIREGFKGGVQRNEPKSKDDPLTISHPVSFFLVDKEGKVYERYDGLKPELDQLVKDIRKLEK</sequence>
<evidence type="ECO:0000256" key="5">
    <source>
        <dbReference type="SAM" id="SignalP"/>
    </source>
</evidence>
<evidence type="ECO:0000313" key="8">
    <source>
        <dbReference type="Proteomes" id="UP000186795"/>
    </source>
</evidence>
<evidence type="ECO:0000313" key="7">
    <source>
        <dbReference type="EMBL" id="SIS80420.1"/>
    </source>
</evidence>
<evidence type="ECO:0000256" key="4">
    <source>
        <dbReference type="PIRSR" id="PIRSR603782-2"/>
    </source>
</evidence>
<feature type="binding site" evidence="3">
    <location>
        <position position="178"/>
    </location>
    <ligand>
        <name>Cu cation</name>
        <dbReference type="ChEBI" id="CHEBI:23378"/>
    </ligand>
</feature>
<evidence type="ECO:0000256" key="3">
    <source>
        <dbReference type="PIRSR" id="PIRSR603782-1"/>
    </source>
</evidence>
<feature type="signal peptide" evidence="5">
    <location>
        <begin position="1"/>
        <end position="27"/>
    </location>
</feature>
<feature type="domain" description="Thioredoxin" evidence="6">
    <location>
        <begin position="45"/>
        <end position="214"/>
    </location>
</feature>
<evidence type="ECO:0000256" key="1">
    <source>
        <dbReference type="ARBA" id="ARBA00010996"/>
    </source>
</evidence>
<accession>A0A1N7M2V2</accession>
<name>A0A1N7M2V2_9BACL</name>
<dbReference type="InterPro" id="IPR003782">
    <property type="entry name" value="SCO1/SenC"/>
</dbReference>
<keyword evidence="4" id="KW-1015">Disulfide bond</keyword>
<dbReference type="SUPFAM" id="SSF52833">
    <property type="entry name" value="Thioredoxin-like"/>
    <property type="match status" value="1"/>
</dbReference>
<keyword evidence="5" id="KW-0732">Signal</keyword>
<feature type="chain" id="PRO_5013269800" evidence="5">
    <location>
        <begin position="28"/>
        <end position="214"/>
    </location>
</feature>
<dbReference type="PROSITE" id="PS51257">
    <property type="entry name" value="PROKAR_LIPOPROTEIN"/>
    <property type="match status" value="1"/>
</dbReference>
<dbReference type="RefSeq" id="WP_076524813.1">
    <property type="nucleotide sequence ID" value="NZ_CP048103.1"/>
</dbReference>
<dbReference type="CDD" id="cd02968">
    <property type="entry name" value="SCO"/>
    <property type="match status" value="1"/>
</dbReference>
<feature type="binding site" evidence="3">
    <location>
        <position position="83"/>
    </location>
    <ligand>
        <name>Cu cation</name>
        <dbReference type="ChEBI" id="CHEBI:23378"/>
    </ligand>
</feature>
<feature type="binding site" evidence="3">
    <location>
        <position position="87"/>
    </location>
    <ligand>
        <name>Cu cation</name>
        <dbReference type="ChEBI" id="CHEBI:23378"/>
    </ligand>
</feature>
<protein>
    <submittedName>
        <fullName evidence="7">Protein SCO1/2</fullName>
    </submittedName>
</protein>
<dbReference type="PANTHER" id="PTHR12151:SF25">
    <property type="entry name" value="LINALOOL DEHYDRATASE_ISOMERASE DOMAIN-CONTAINING PROTEIN"/>
    <property type="match status" value="1"/>
</dbReference>